<evidence type="ECO:0000313" key="3">
    <source>
        <dbReference type="EMBL" id="AUR53098.1"/>
    </source>
</evidence>
<evidence type="ECO:0000259" key="2">
    <source>
        <dbReference type="PROSITE" id="PS50887"/>
    </source>
</evidence>
<dbReference type="SUPFAM" id="SSF55073">
    <property type="entry name" value="Nucleotide cyclase"/>
    <property type="match status" value="1"/>
</dbReference>
<dbReference type="RefSeq" id="WP_102952384.1">
    <property type="nucleotide sequence ID" value="NZ_CP024847.1"/>
</dbReference>
<dbReference type="KEGG" id="nba:CUN60_12630"/>
<dbReference type="InterPro" id="IPR029787">
    <property type="entry name" value="Nucleotide_cyclase"/>
</dbReference>
<dbReference type="SMART" id="SM00052">
    <property type="entry name" value="EAL"/>
    <property type="match status" value="1"/>
</dbReference>
<feature type="domain" description="EAL" evidence="1">
    <location>
        <begin position="184"/>
        <end position="449"/>
    </location>
</feature>
<keyword evidence="4" id="KW-1185">Reference proteome</keyword>
<dbReference type="Pfam" id="PF00990">
    <property type="entry name" value="GGDEF"/>
    <property type="match status" value="1"/>
</dbReference>
<name>A0A2I7N9E9_9NEIS</name>
<dbReference type="CDD" id="cd01949">
    <property type="entry name" value="GGDEF"/>
    <property type="match status" value="1"/>
</dbReference>
<dbReference type="InterPro" id="IPR043128">
    <property type="entry name" value="Rev_trsase/Diguanyl_cyclase"/>
</dbReference>
<dbReference type="AlphaFoldDB" id="A0A2I7N9E9"/>
<dbReference type="OrthoDB" id="9813903at2"/>
<dbReference type="Gene3D" id="3.30.70.270">
    <property type="match status" value="1"/>
</dbReference>
<dbReference type="Gene3D" id="3.20.20.450">
    <property type="entry name" value="EAL domain"/>
    <property type="match status" value="1"/>
</dbReference>
<dbReference type="PANTHER" id="PTHR33121:SF71">
    <property type="entry name" value="OXYGEN SENSOR PROTEIN DOSP"/>
    <property type="match status" value="1"/>
</dbReference>
<protein>
    <submittedName>
        <fullName evidence="3">Uncharacterized protein</fullName>
    </submittedName>
</protein>
<dbReference type="NCBIfam" id="TIGR00254">
    <property type="entry name" value="GGDEF"/>
    <property type="match status" value="1"/>
</dbReference>
<evidence type="ECO:0000259" key="1">
    <source>
        <dbReference type="PROSITE" id="PS50883"/>
    </source>
</evidence>
<feature type="domain" description="GGDEF" evidence="2">
    <location>
        <begin position="47"/>
        <end position="175"/>
    </location>
</feature>
<dbReference type="PROSITE" id="PS50883">
    <property type="entry name" value="EAL"/>
    <property type="match status" value="1"/>
</dbReference>
<dbReference type="InterPro" id="IPR035919">
    <property type="entry name" value="EAL_sf"/>
</dbReference>
<dbReference type="SMART" id="SM00267">
    <property type="entry name" value="GGDEF"/>
    <property type="match status" value="1"/>
</dbReference>
<dbReference type="PANTHER" id="PTHR33121">
    <property type="entry name" value="CYCLIC DI-GMP PHOSPHODIESTERASE PDEF"/>
    <property type="match status" value="1"/>
</dbReference>
<dbReference type="Proteomes" id="UP000236655">
    <property type="component" value="Chromosome"/>
</dbReference>
<dbReference type="Pfam" id="PF00563">
    <property type="entry name" value="EAL"/>
    <property type="match status" value="1"/>
</dbReference>
<dbReference type="SUPFAM" id="SSF141868">
    <property type="entry name" value="EAL domain-like"/>
    <property type="match status" value="1"/>
</dbReference>
<dbReference type="EMBL" id="CP024847">
    <property type="protein sequence ID" value="AUR53098.1"/>
    <property type="molecule type" value="Genomic_DNA"/>
</dbReference>
<dbReference type="InterPro" id="IPR001633">
    <property type="entry name" value="EAL_dom"/>
</dbReference>
<gene>
    <name evidence="3" type="ORF">CUN60_12630</name>
</gene>
<dbReference type="CDD" id="cd01948">
    <property type="entry name" value="EAL"/>
    <property type="match status" value="1"/>
</dbReference>
<evidence type="ECO:0000313" key="4">
    <source>
        <dbReference type="Proteomes" id="UP000236655"/>
    </source>
</evidence>
<dbReference type="GO" id="GO:0071111">
    <property type="term" value="F:cyclic-guanylate-specific phosphodiesterase activity"/>
    <property type="evidence" value="ECO:0007669"/>
    <property type="project" value="InterPro"/>
</dbReference>
<reference evidence="4" key="1">
    <citation type="submission" date="2017-11" db="EMBL/GenBank/DDBJ databases">
        <authorList>
            <person name="Chan K.G."/>
            <person name="Lee L.S."/>
        </authorList>
    </citation>
    <scope>NUCLEOTIDE SEQUENCE [LARGE SCALE GENOMIC DNA]</scope>
    <source>
        <strain evidence="4">DSM 100970</strain>
    </source>
</reference>
<dbReference type="PROSITE" id="PS50887">
    <property type="entry name" value="GGDEF"/>
    <property type="match status" value="1"/>
</dbReference>
<accession>A0A2I7N9E9</accession>
<organism evidence="3 4">
    <name type="scientific">Aquella oligotrophica</name>
    <dbReference type="NCBI Taxonomy" id="2067065"/>
    <lineage>
        <taxon>Bacteria</taxon>
        <taxon>Pseudomonadati</taxon>
        <taxon>Pseudomonadota</taxon>
        <taxon>Betaproteobacteria</taxon>
        <taxon>Neisseriales</taxon>
        <taxon>Neisseriaceae</taxon>
        <taxon>Aquella</taxon>
    </lineage>
</organism>
<dbReference type="InterPro" id="IPR000160">
    <property type="entry name" value="GGDEF_dom"/>
</dbReference>
<sequence length="452" mass="52150">MKADSISGKQNNLHSSGIYDELTQSYNRAFYQEMLDEFVTSTLSLGKPLNAILININQFAKINNFYSLQAGDSILISLCMRIREFFNHQQVLIRMNGDEFMILVSDNVDLELLERLYETLSTPYHVNGNILECSVRLAYLLNLNLSFNVNNLYSSLASSINFAKRAKINLIKFDPVHSELSYNKLDFPAAIQKLFDEDRFFIVLQPVGTDINQIIGYEVLVRLDLDGNILNPDMFIDYIMENGFSSKLNQLMLDKVILLLQNECWSHLLSTTQLKISINLALSVENFLLHVDELLKVYVINKELFQNVQLEFEITENQLMPDDAKNSHFFRQLIEKVHQFGIRLALDDFGVAYSSLQRLMECRFDTVKLDMSFARALNPRHDNYENSLAIFEAISFYARKMNIDLVAEGIETLEQLRILQGIGYKYFQGYILGQTLAFIDACQLHMEKYSQS</sequence>
<proteinExistence type="predicted"/>
<dbReference type="InterPro" id="IPR050706">
    <property type="entry name" value="Cyclic-di-GMP_PDE-like"/>
</dbReference>